<dbReference type="SUPFAM" id="SSF158573">
    <property type="entry name" value="GINS helical bundle-like"/>
    <property type="match status" value="1"/>
</dbReference>
<reference evidence="10" key="1">
    <citation type="submission" date="2016-03" db="EMBL/GenBank/DDBJ databases">
        <authorList>
            <person name="Devillers H."/>
        </authorList>
    </citation>
    <scope>NUCLEOTIDE SEQUENCE [LARGE SCALE GENOMIC DNA]</scope>
</reference>
<evidence type="ECO:0000256" key="1">
    <source>
        <dbReference type="ARBA" id="ARBA00004123"/>
    </source>
</evidence>
<accession>A0A1G4IUN7</accession>
<evidence type="ECO:0000256" key="5">
    <source>
        <dbReference type="ARBA" id="ARBA00023242"/>
    </source>
</evidence>
<keyword evidence="5 6" id="KW-0539">Nucleus</keyword>
<dbReference type="CDD" id="cd11710">
    <property type="entry name" value="GINS_A_psf1"/>
    <property type="match status" value="1"/>
</dbReference>
<evidence type="ECO:0000313" key="9">
    <source>
        <dbReference type="EMBL" id="SCU80456.1"/>
    </source>
</evidence>
<evidence type="ECO:0000256" key="2">
    <source>
        <dbReference type="ARBA" id="ARBA00006677"/>
    </source>
</evidence>
<protein>
    <recommendedName>
        <fullName evidence="3 6">DNA replication complex GINS protein PSF1</fullName>
    </recommendedName>
</protein>
<proteinExistence type="inferred from homology"/>
<comment type="similarity">
    <text evidence="2 6">Belongs to the GINS1/PSF1 family.</text>
</comment>
<dbReference type="EMBL" id="LT598456">
    <property type="protein sequence ID" value="SCU80456.1"/>
    <property type="molecule type" value="Genomic_DNA"/>
</dbReference>
<evidence type="ECO:0000256" key="3">
    <source>
        <dbReference type="ARBA" id="ARBA00015143"/>
    </source>
</evidence>
<dbReference type="AlphaFoldDB" id="A0A1G4IUN7"/>
<feature type="domain" description="DNA replication complex GINS protein PSF1 C-terminal" evidence="8">
    <location>
        <begin position="159"/>
        <end position="206"/>
    </location>
</feature>
<dbReference type="PANTHER" id="PTHR12914">
    <property type="entry name" value="PARTNER OF SLD5"/>
    <property type="match status" value="1"/>
</dbReference>
<evidence type="ECO:0000256" key="4">
    <source>
        <dbReference type="ARBA" id="ARBA00022705"/>
    </source>
</evidence>
<gene>
    <name evidence="9" type="ORF">LADA_0B07558G</name>
</gene>
<evidence type="ECO:0000256" key="6">
    <source>
        <dbReference type="RuleBase" id="RU368085"/>
    </source>
</evidence>
<dbReference type="PANTHER" id="PTHR12914:SF2">
    <property type="entry name" value="DNA REPLICATION COMPLEX GINS PROTEIN PSF1"/>
    <property type="match status" value="1"/>
</dbReference>
<dbReference type="Proteomes" id="UP000190274">
    <property type="component" value="Chromosome B"/>
</dbReference>
<dbReference type="Pfam" id="PF24997">
    <property type="entry name" value="PSF1_C"/>
    <property type="match status" value="1"/>
</dbReference>
<dbReference type="GO" id="GO:0000727">
    <property type="term" value="P:double-strand break repair via break-induced replication"/>
    <property type="evidence" value="ECO:0007669"/>
    <property type="project" value="EnsemblFungi"/>
</dbReference>
<keyword evidence="10" id="KW-1185">Reference proteome</keyword>
<dbReference type="GO" id="GO:0043596">
    <property type="term" value="C:nuclear replication fork"/>
    <property type="evidence" value="ECO:0007669"/>
    <property type="project" value="EnsemblFungi"/>
</dbReference>
<feature type="domain" description="GINS subunit" evidence="7">
    <location>
        <begin position="50"/>
        <end position="142"/>
    </location>
</feature>
<dbReference type="GO" id="GO:1902975">
    <property type="term" value="P:mitotic DNA replication initiation"/>
    <property type="evidence" value="ECO:0007669"/>
    <property type="project" value="EnsemblFungi"/>
</dbReference>
<dbReference type="InterPro" id="IPR056783">
    <property type="entry name" value="PSF1_C"/>
</dbReference>
<dbReference type="InterPro" id="IPR021151">
    <property type="entry name" value="GINS_A"/>
</dbReference>
<comment type="function">
    <text evidence="6">Required for correct functioning of the GINS complex, a complex that plays an essential role in the initiation of DNA replication, and progression of DNA replication forks. GINS complex seems to bind preferentially to single-stranded DNA.</text>
</comment>
<organism evidence="9 10">
    <name type="scientific">Lachancea dasiensis</name>
    <dbReference type="NCBI Taxonomy" id="1072105"/>
    <lineage>
        <taxon>Eukaryota</taxon>
        <taxon>Fungi</taxon>
        <taxon>Dikarya</taxon>
        <taxon>Ascomycota</taxon>
        <taxon>Saccharomycotina</taxon>
        <taxon>Saccharomycetes</taxon>
        <taxon>Saccharomycetales</taxon>
        <taxon>Saccharomycetaceae</taxon>
        <taxon>Lachancea</taxon>
    </lineage>
</organism>
<evidence type="ECO:0000259" key="8">
    <source>
        <dbReference type="Pfam" id="PF24997"/>
    </source>
</evidence>
<dbReference type="Pfam" id="PF05916">
    <property type="entry name" value="Sld5"/>
    <property type="match status" value="1"/>
</dbReference>
<dbReference type="GO" id="GO:0000811">
    <property type="term" value="C:GINS complex"/>
    <property type="evidence" value="ECO:0007669"/>
    <property type="project" value="UniProtKB-UniRule"/>
</dbReference>
<name>A0A1G4IUN7_9SACH</name>
<dbReference type="OrthoDB" id="10252587at2759"/>
<dbReference type="Gene3D" id="1.20.58.1030">
    <property type="match status" value="1"/>
</dbReference>
<dbReference type="InterPro" id="IPR005339">
    <property type="entry name" value="GINS_Psf1"/>
</dbReference>
<dbReference type="GO" id="GO:1902983">
    <property type="term" value="P:DNA strand elongation involved in mitotic DNA replication"/>
    <property type="evidence" value="ECO:0007669"/>
    <property type="project" value="EnsemblFungi"/>
</dbReference>
<dbReference type="STRING" id="1266660.A0A1G4IUN7"/>
<keyword evidence="4 6" id="KW-0235">DNA replication</keyword>
<evidence type="ECO:0000313" key="10">
    <source>
        <dbReference type="Proteomes" id="UP000190274"/>
    </source>
</evidence>
<dbReference type="CDD" id="cd21696">
    <property type="entry name" value="GINS_B_Psf1"/>
    <property type="match status" value="1"/>
</dbReference>
<dbReference type="InterPro" id="IPR036224">
    <property type="entry name" value="GINS_bundle-like_dom_sf"/>
</dbReference>
<comment type="subunit">
    <text evidence="6">Component of the GINS complex.</text>
</comment>
<sequence length="207" mass="23551">MYGDLGSKLVLEAKRAQQLNRSSGAEQLPMFQDELIRNIIKEVGQLSKSAEYLTAQQEETGFQDKVARCQYFVTLLCIERNKRCLLAYQKLRSDALDTFTWNRNGIDPISSLNAAHQGSANLSHHEQEYLKEYAQLVTDMKSGDYTDIDLSGSLTPPSDVFIDVRVLKDAGEIQTEYGVFNLIKDSQFFVRQADVERLIQQGYLQKL</sequence>
<evidence type="ECO:0000259" key="7">
    <source>
        <dbReference type="Pfam" id="PF05916"/>
    </source>
</evidence>
<comment type="subcellular location">
    <subcellularLocation>
        <location evidence="1 6">Nucleus</location>
    </subcellularLocation>
</comment>
<dbReference type="GO" id="GO:0071162">
    <property type="term" value="C:CMG complex"/>
    <property type="evidence" value="ECO:0007669"/>
    <property type="project" value="EnsemblFungi"/>
</dbReference>